<name>A0A923HII3_9BURK</name>
<comment type="caution">
    <text evidence="1">The sequence shown here is derived from an EMBL/GenBank/DDBJ whole genome shotgun (WGS) entry which is preliminary data.</text>
</comment>
<evidence type="ECO:0000313" key="1">
    <source>
        <dbReference type="EMBL" id="MBC3864354.1"/>
    </source>
</evidence>
<dbReference type="RefSeq" id="WP_186914346.1">
    <property type="nucleotide sequence ID" value="NZ_JACOFV010000036.1"/>
</dbReference>
<sequence length="109" mass="12243">MTRKLIRSGIEMEFFNEIKADASYYFLELEVSDGVIPRLVYHPIIGWALESDTYQQYPITLHGLVTEKIAVLTPNGIVFTPQNGGYCLNVSDWVTEQNVKGIHSIGAPI</sequence>
<dbReference type="Proteomes" id="UP000634011">
    <property type="component" value="Unassembled WGS sequence"/>
</dbReference>
<proteinExistence type="predicted"/>
<reference evidence="1" key="1">
    <citation type="submission" date="2020-08" db="EMBL/GenBank/DDBJ databases">
        <title>Novel species isolated from subtropical streams in China.</title>
        <authorList>
            <person name="Lu H."/>
        </authorList>
    </citation>
    <scope>NUCLEOTIDE SEQUENCE</scope>
    <source>
        <strain evidence="1">KACC 12607</strain>
    </source>
</reference>
<accession>A0A923HII3</accession>
<keyword evidence="2" id="KW-1185">Reference proteome</keyword>
<dbReference type="AlphaFoldDB" id="A0A923HII3"/>
<protein>
    <submittedName>
        <fullName evidence="1">Uncharacterized protein</fullName>
    </submittedName>
</protein>
<gene>
    <name evidence="1" type="ORF">H8K32_19845</name>
</gene>
<organism evidence="1 2">
    <name type="scientific">Undibacterium jejuense</name>
    <dbReference type="NCBI Taxonomy" id="1344949"/>
    <lineage>
        <taxon>Bacteria</taxon>
        <taxon>Pseudomonadati</taxon>
        <taxon>Pseudomonadota</taxon>
        <taxon>Betaproteobacteria</taxon>
        <taxon>Burkholderiales</taxon>
        <taxon>Oxalobacteraceae</taxon>
        <taxon>Undibacterium</taxon>
    </lineage>
</organism>
<evidence type="ECO:0000313" key="2">
    <source>
        <dbReference type="Proteomes" id="UP000634011"/>
    </source>
</evidence>
<dbReference type="EMBL" id="JACOFV010000036">
    <property type="protein sequence ID" value="MBC3864354.1"/>
    <property type="molecule type" value="Genomic_DNA"/>
</dbReference>